<dbReference type="SUPFAM" id="SSF57850">
    <property type="entry name" value="RING/U-box"/>
    <property type="match status" value="2"/>
</dbReference>
<keyword evidence="4 6" id="KW-0863">Zinc-finger</keyword>
<dbReference type="Gene3D" id="3.30.40.10">
    <property type="entry name" value="Zinc/RING finger domain, C3HC4 (zinc finger)"/>
    <property type="match status" value="2"/>
</dbReference>
<sequence length="443" mass="49925">MRASFYHEVFGDSQPEDAGTITVTATILGDDDDFDTSFTTSSLPIQDFFGLDDQNENYVCQIIRELMCFLLEADIDADTIRDTMTKLLGYVLIVTCFSSSGYSPGCDLSVELDLSPYYLHDDDDSQSQIEEAAQVLFDEIANNTRFRPASKVAVKSLIRKIYKKKNSLEECTICLEEFKNGGTVVPLPCGHEFDEECIVKWLETSHVCPLCLAMRINFDHEIDNNPQPEEAGTITVTATIFGDDDEFDTPFTTRSHSIQDVFGCDEDEDSDCQIVRELKCFLLVEANIVDDVIGDAMRKLVAYIDGVACFTSNSGYSLECALSVQMDLFPDSRSQIEEAIQVSFDETSNNTRFIPASKVVVKTLIRKVYKKKIEKENINKKTKKKKISLEECTICLEEFKNGGRVVPLACGHVFDEECIVKWLETSHVCPLCRYELPCEDQMN</sequence>
<evidence type="ECO:0000259" key="7">
    <source>
        <dbReference type="PROSITE" id="PS50089"/>
    </source>
</evidence>
<feature type="domain" description="RING-type" evidence="7">
    <location>
        <begin position="392"/>
        <end position="433"/>
    </location>
</feature>
<evidence type="ECO:0000256" key="6">
    <source>
        <dbReference type="PROSITE-ProRule" id="PRU00175"/>
    </source>
</evidence>
<protein>
    <recommendedName>
        <fullName evidence="2">RING-type E3 ubiquitin transferase</fullName>
        <ecNumber evidence="2">2.3.2.27</ecNumber>
    </recommendedName>
</protein>
<evidence type="ECO:0000256" key="3">
    <source>
        <dbReference type="ARBA" id="ARBA00022723"/>
    </source>
</evidence>
<feature type="domain" description="RING-type" evidence="7">
    <location>
        <begin position="171"/>
        <end position="211"/>
    </location>
</feature>
<dbReference type="SMART" id="SM00184">
    <property type="entry name" value="RING"/>
    <property type="match status" value="2"/>
</dbReference>
<reference evidence="8 9" key="1">
    <citation type="submission" date="2021-03" db="EMBL/GenBank/DDBJ databases">
        <authorList>
            <person name="King G.J."/>
            <person name="Bancroft I."/>
            <person name="Baten A."/>
            <person name="Bloomfield J."/>
            <person name="Borpatragohain P."/>
            <person name="He Z."/>
            <person name="Irish N."/>
            <person name="Irwin J."/>
            <person name="Liu K."/>
            <person name="Mauleon R.P."/>
            <person name="Moore J."/>
            <person name="Morris R."/>
            <person name="Ostergaard L."/>
            <person name="Wang B."/>
            <person name="Wells R."/>
        </authorList>
    </citation>
    <scope>NUCLEOTIDE SEQUENCE [LARGE SCALE GENOMIC DNA]</scope>
    <source>
        <strain evidence="8">R-o-18</strain>
        <tissue evidence="8">Leaf</tissue>
    </source>
</reference>
<name>A0ABQ7LY80_BRACM</name>
<dbReference type="InterPro" id="IPR013083">
    <property type="entry name" value="Znf_RING/FYVE/PHD"/>
</dbReference>
<dbReference type="InterPro" id="IPR001841">
    <property type="entry name" value="Znf_RING"/>
</dbReference>
<evidence type="ECO:0000313" key="8">
    <source>
        <dbReference type="EMBL" id="KAG5391522.1"/>
    </source>
</evidence>
<keyword evidence="5" id="KW-0862">Zinc</keyword>
<dbReference type="PANTHER" id="PTHR15710:SF176">
    <property type="entry name" value="RING-TYPE DOMAIN-CONTAINING PROTEIN"/>
    <property type="match status" value="1"/>
</dbReference>
<dbReference type="PANTHER" id="PTHR15710">
    <property type="entry name" value="E3 UBIQUITIN-PROTEIN LIGASE PRAJA"/>
    <property type="match status" value="1"/>
</dbReference>
<accession>A0ABQ7LY80</accession>
<dbReference type="EMBL" id="JADBGQ010000006">
    <property type="protein sequence ID" value="KAG5391522.1"/>
    <property type="molecule type" value="Genomic_DNA"/>
</dbReference>
<organism evidence="8 9">
    <name type="scientific">Brassica rapa subsp. trilocularis</name>
    <dbReference type="NCBI Taxonomy" id="1813537"/>
    <lineage>
        <taxon>Eukaryota</taxon>
        <taxon>Viridiplantae</taxon>
        <taxon>Streptophyta</taxon>
        <taxon>Embryophyta</taxon>
        <taxon>Tracheophyta</taxon>
        <taxon>Spermatophyta</taxon>
        <taxon>Magnoliopsida</taxon>
        <taxon>eudicotyledons</taxon>
        <taxon>Gunneridae</taxon>
        <taxon>Pentapetalae</taxon>
        <taxon>rosids</taxon>
        <taxon>malvids</taxon>
        <taxon>Brassicales</taxon>
        <taxon>Brassicaceae</taxon>
        <taxon>Brassiceae</taxon>
        <taxon>Brassica</taxon>
    </lineage>
</organism>
<keyword evidence="9" id="KW-1185">Reference proteome</keyword>
<evidence type="ECO:0000256" key="5">
    <source>
        <dbReference type="ARBA" id="ARBA00022833"/>
    </source>
</evidence>
<gene>
    <name evidence="8" type="primary">A06p005200.1_BraROA</name>
    <name evidence="8" type="ORF">IGI04_021485</name>
</gene>
<comment type="catalytic activity">
    <reaction evidence="1">
        <text>S-ubiquitinyl-[E2 ubiquitin-conjugating enzyme]-L-cysteine + [acceptor protein]-L-lysine = [E2 ubiquitin-conjugating enzyme]-L-cysteine + N(6)-ubiquitinyl-[acceptor protein]-L-lysine.</text>
        <dbReference type="EC" id="2.3.2.27"/>
    </reaction>
</comment>
<evidence type="ECO:0000256" key="2">
    <source>
        <dbReference type="ARBA" id="ARBA00012483"/>
    </source>
</evidence>
<keyword evidence="3" id="KW-0479">Metal-binding</keyword>
<dbReference type="CDD" id="cd16454">
    <property type="entry name" value="RING-H2_PA-TM-RING"/>
    <property type="match status" value="2"/>
</dbReference>
<dbReference type="Pfam" id="PF13639">
    <property type="entry name" value="zf-RING_2"/>
    <property type="match status" value="2"/>
</dbReference>
<evidence type="ECO:0000256" key="4">
    <source>
        <dbReference type="ARBA" id="ARBA00022771"/>
    </source>
</evidence>
<dbReference type="Proteomes" id="UP000823674">
    <property type="component" value="Chromosome A06"/>
</dbReference>
<evidence type="ECO:0000256" key="1">
    <source>
        <dbReference type="ARBA" id="ARBA00000900"/>
    </source>
</evidence>
<dbReference type="EC" id="2.3.2.27" evidence="2"/>
<evidence type="ECO:0000313" key="9">
    <source>
        <dbReference type="Proteomes" id="UP000823674"/>
    </source>
</evidence>
<dbReference type="PROSITE" id="PS50089">
    <property type="entry name" value="ZF_RING_2"/>
    <property type="match status" value="2"/>
</dbReference>
<comment type="caution">
    <text evidence="8">The sequence shown here is derived from an EMBL/GenBank/DDBJ whole genome shotgun (WGS) entry which is preliminary data.</text>
</comment>
<proteinExistence type="predicted"/>